<protein>
    <submittedName>
        <fullName evidence="1">Uncharacterized protein</fullName>
    </submittedName>
</protein>
<accession>A0A0S8FTJ1</accession>
<gene>
    <name evidence="1" type="ORF">AMJ83_08515</name>
</gene>
<reference evidence="1 2" key="1">
    <citation type="journal article" date="2015" name="Microbiome">
        <title>Genomic resolution of linkages in carbon, nitrogen, and sulfur cycling among widespread estuary sediment bacteria.</title>
        <authorList>
            <person name="Baker B.J."/>
            <person name="Lazar C.S."/>
            <person name="Teske A.P."/>
            <person name="Dick G.J."/>
        </authorList>
    </citation>
    <scope>NUCLEOTIDE SEQUENCE [LARGE SCALE GENOMIC DNA]</scope>
    <source>
        <strain evidence="1">SM23_42</strain>
    </source>
</reference>
<comment type="caution">
    <text evidence="1">The sequence shown here is derived from an EMBL/GenBank/DDBJ whole genome shotgun (WGS) entry which is preliminary data.</text>
</comment>
<dbReference type="STRING" id="1703779.AMJ83_08515"/>
<dbReference type="Proteomes" id="UP000051373">
    <property type="component" value="Unassembled WGS sequence"/>
</dbReference>
<dbReference type="EMBL" id="LJUJ01000019">
    <property type="protein sequence ID" value="KPK63099.1"/>
    <property type="molecule type" value="Genomic_DNA"/>
</dbReference>
<name>A0A0S8FTJ1_UNCW3</name>
<proteinExistence type="predicted"/>
<dbReference type="AlphaFoldDB" id="A0A0S8FTJ1"/>
<evidence type="ECO:0000313" key="2">
    <source>
        <dbReference type="Proteomes" id="UP000051373"/>
    </source>
</evidence>
<evidence type="ECO:0000313" key="1">
    <source>
        <dbReference type="EMBL" id="KPK63099.1"/>
    </source>
</evidence>
<organism evidence="1 2">
    <name type="scientific">candidate division WOR_3 bacterium SM23_42</name>
    <dbReference type="NCBI Taxonomy" id="1703779"/>
    <lineage>
        <taxon>Bacteria</taxon>
        <taxon>Bacteria division WOR-3</taxon>
    </lineage>
</organism>
<sequence>MLLSGILIIASLFQASENVEFSLGLNYSSYLLFQDTLEAKGKWNIGGEIGVDNVIPNIGLKYSTESLHQFQHLAISQGAVAPGICRDWFGHLLLAWAI</sequence>